<keyword evidence="2" id="KW-0808">Transferase</keyword>
<dbReference type="InterPro" id="IPR008145">
    <property type="entry name" value="GK/Ca_channel_bsu"/>
</dbReference>
<dbReference type="InterPro" id="IPR027417">
    <property type="entry name" value="P-loop_NTPase"/>
</dbReference>
<organism evidence="5 6">
    <name type="scientific">Astathelohania contejeani</name>
    <dbReference type="NCBI Taxonomy" id="164912"/>
    <lineage>
        <taxon>Eukaryota</taxon>
        <taxon>Fungi</taxon>
        <taxon>Fungi incertae sedis</taxon>
        <taxon>Microsporidia</taxon>
        <taxon>Astathelohaniidae</taxon>
        <taxon>Astathelohania</taxon>
    </lineage>
</organism>
<keyword evidence="3 5" id="KW-0418">Kinase</keyword>
<dbReference type="InterPro" id="IPR020590">
    <property type="entry name" value="Guanylate_kinase_CS"/>
</dbReference>
<accession>A0ABQ7I0L4</accession>
<dbReference type="Gene3D" id="3.40.50.300">
    <property type="entry name" value="P-loop containing nucleotide triphosphate hydrolases"/>
    <property type="match status" value="1"/>
</dbReference>
<keyword evidence="6" id="KW-1185">Reference proteome</keyword>
<dbReference type="SMART" id="SM00072">
    <property type="entry name" value="GuKc"/>
    <property type="match status" value="1"/>
</dbReference>
<reference evidence="5 6" key="1">
    <citation type="submission" date="2019-01" db="EMBL/GenBank/DDBJ databases">
        <title>Genomes sequencing and comparative genomics of infectious freshwater microsporidia, Cucumispora dikerogammari and Thelohania contejeani.</title>
        <authorList>
            <person name="Cormier A."/>
            <person name="Giraud I."/>
            <person name="Wattier R."/>
            <person name="Teixeira M."/>
            <person name="Grandjean F."/>
            <person name="Rigaud T."/>
            <person name="Cordaux R."/>
        </authorList>
    </citation>
    <scope>NUCLEOTIDE SEQUENCE [LARGE SCALE GENOMIC DNA]</scope>
    <source>
        <strain evidence="5">T1</strain>
        <tissue evidence="5">Spores</tissue>
    </source>
</reference>
<dbReference type="InterPro" id="IPR008144">
    <property type="entry name" value="Guanylate_kin-like_dom"/>
</dbReference>
<gene>
    <name evidence="5" type="primary">GUK1</name>
    <name evidence="5" type="ORF">TCON_0822</name>
</gene>
<evidence type="ECO:0000256" key="3">
    <source>
        <dbReference type="ARBA" id="ARBA00022777"/>
    </source>
</evidence>
<evidence type="ECO:0000256" key="1">
    <source>
        <dbReference type="ARBA" id="ARBA00005790"/>
    </source>
</evidence>
<dbReference type="PROSITE" id="PS00856">
    <property type="entry name" value="GUANYLATE_KINASE_1"/>
    <property type="match status" value="1"/>
</dbReference>
<evidence type="ECO:0000313" key="5">
    <source>
        <dbReference type="EMBL" id="KAF7683978.1"/>
    </source>
</evidence>
<dbReference type="CDD" id="cd00071">
    <property type="entry name" value="GMPK"/>
    <property type="match status" value="1"/>
</dbReference>
<evidence type="ECO:0000313" key="6">
    <source>
        <dbReference type="Proteomes" id="UP001516464"/>
    </source>
</evidence>
<evidence type="ECO:0000259" key="4">
    <source>
        <dbReference type="PROSITE" id="PS50052"/>
    </source>
</evidence>
<protein>
    <submittedName>
        <fullName evidence="5">Guanylate kinase</fullName>
    </submittedName>
</protein>
<dbReference type="PROSITE" id="PS50052">
    <property type="entry name" value="GUANYLATE_KINASE_2"/>
    <property type="match status" value="1"/>
</dbReference>
<comment type="similarity">
    <text evidence="1">Belongs to the guanylate kinase family.</text>
</comment>
<evidence type="ECO:0000256" key="2">
    <source>
        <dbReference type="ARBA" id="ARBA00022679"/>
    </source>
</evidence>
<dbReference type="PANTHER" id="PTHR23117">
    <property type="entry name" value="GUANYLATE KINASE-RELATED"/>
    <property type="match status" value="1"/>
</dbReference>
<dbReference type="GO" id="GO:0016301">
    <property type="term" value="F:kinase activity"/>
    <property type="evidence" value="ECO:0007669"/>
    <property type="project" value="UniProtKB-KW"/>
</dbReference>
<dbReference type="Proteomes" id="UP001516464">
    <property type="component" value="Unassembled WGS sequence"/>
</dbReference>
<dbReference type="EMBL" id="SBIQ01000037">
    <property type="protein sequence ID" value="KAF7683978.1"/>
    <property type="molecule type" value="Genomic_DNA"/>
</dbReference>
<dbReference type="SUPFAM" id="SSF52540">
    <property type="entry name" value="P-loop containing nucleoside triphosphate hydrolases"/>
    <property type="match status" value="1"/>
</dbReference>
<proteinExistence type="inferred from homology"/>
<comment type="caution">
    <text evidence="5">The sequence shown here is derived from an EMBL/GenBank/DDBJ whole genome shotgun (WGS) entry which is preliminary data.</text>
</comment>
<sequence length="187" mass="22405">MIRHLIVSGMSGSGKSTLISMLIKKYPDVFQLSVSYTTRNKRDNETDGVHYHFITNENFSKMIQENQFIEYTLYNQNYYGTPFLEKSSKVIIYDVDRKGIRNLKRKLEGKFVFIYCKKDEIRRRIIERYGRALTNYEKEDVERRIAYYDNDIKYFKDGNYDIGIENDNLESAFKVFEEFVLKEIIKK</sequence>
<dbReference type="PANTHER" id="PTHR23117:SF13">
    <property type="entry name" value="GUANYLATE KINASE"/>
    <property type="match status" value="1"/>
</dbReference>
<feature type="domain" description="Guanylate kinase-like" evidence="4">
    <location>
        <begin position="2"/>
        <end position="181"/>
    </location>
</feature>
<dbReference type="Pfam" id="PF00625">
    <property type="entry name" value="Guanylate_kin"/>
    <property type="match status" value="1"/>
</dbReference>
<name>A0ABQ7I0L4_9MICR</name>